<proteinExistence type="predicted"/>
<reference evidence="2" key="2">
    <citation type="journal article" date="2024" name="Plant">
        <title>Genomic evolution and insights into agronomic trait innovations of Sesamum species.</title>
        <authorList>
            <person name="Miao H."/>
            <person name="Wang L."/>
            <person name="Qu L."/>
            <person name="Liu H."/>
            <person name="Sun Y."/>
            <person name="Le M."/>
            <person name="Wang Q."/>
            <person name="Wei S."/>
            <person name="Zheng Y."/>
            <person name="Lin W."/>
            <person name="Duan Y."/>
            <person name="Cao H."/>
            <person name="Xiong S."/>
            <person name="Wang X."/>
            <person name="Wei L."/>
            <person name="Li C."/>
            <person name="Ma Q."/>
            <person name="Ju M."/>
            <person name="Zhao R."/>
            <person name="Li G."/>
            <person name="Mu C."/>
            <person name="Tian Q."/>
            <person name="Mei H."/>
            <person name="Zhang T."/>
            <person name="Gao T."/>
            <person name="Zhang H."/>
        </authorList>
    </citation>
    <scope>NUCLEOTIDE SEQUENCE</scope>
    <source>
        <strain evidence="2">3651</strain>
    </source>
</reference>
<feature type="compositionally biased region" description="Polar residues" evidence="1">
    <location>
        <begin position="1"/>
        <end position="51"/>
    </location>
</feature>
<accession>A0AAE2CNP4</accession>
<feature type="compositionally biased region" description="Polar residues" evidence="1">
    <location>
        <begin position="76"/>
        <end position="86"/>
    </location>
</feature>
<feature type="region of interest" description="Disordered" evidence="1">
    <location>
        <begin position="1"/>
        <end position="54"/>
    </location>
</feature>
<organism evidence="2 3">
    <name type="scientific">Sesamum alatum</name>
    <dbReference type="NCBI Taxonomy" id="300844"/>
    <lineage>
        <taxon>Eukaryota</taxon>
        <taxon>Viridiplantae</taxon>
        <taxon>Streptophyta</taxon>
        <taxon>Embryophyta</taxon>
        <taxon>Tracheophyta</taxon>
        <taxon>Spermatophyta</taxon>
        <taxon>Magnoliopsida</taxon>
        <taxon>eudicotyledons</taxon>
        <taxon>Gunneridae</taxon>
        <taxon>Pentapetalae</taxon>
        <taxon>asterids</taxon>
        <taxon>lamiids</taxon>
        <taxon>Lamiales</taxon>
        <taxon>Pedaliaceae</taxon>
        <taxon>Sesamum</taxon>
    </lineage>
</organism>
<comment type="caution">
    <text evidence="2">The sequence shown here is derived from an EMBL/GenBank/DDBJ whole genome shotgun (WGS) entry which is preliminary data.</text>
</comment>
<protein>
    <submittedName>
        <fullName evidence="2">Uncharacterized protein</fullName>
    </submittedName>
</protein>
<sequence>MSCTLSRTTQNCPDSSLSYAPHIQSSQPPFHSFTTPQGKSETTQSNLANEQKMSEYMPNVLPLHATDQTKRGGRNPTANEVLTNQDSIFAGLPRKEGTRPGTSAFQMKSHDRYLDIVLDSTTS</sequence>
<dbReference type="EMBL" id="JACGWO010000004">
    <property type="protein sequence ID" value="KAK4428569.1"/>
    <property type="molecule type" value="Genomic_DNA"/>
</dbReference>
<reference evidence="2" key="1">
    <citation type="submission" date="2020-06" db="EMBL/GenBank/DDBJ databases">
        <authorList>
            <person name="Li T."/>
            <person name="Hu X."/>
            <person name="Zhang T."/>
            <person name="Song X."/>
            <person name="Zhang H."/>
            <person name="Dai N."/>
            <person name="Sheng W."/>
            <person name="Hou X."/>
            <person name="Wei L."/>
        </authorList>
    </citation>
    <scope>NUCLEOTIDE SEQUENCE</scope>
    <source>
        <strain evidence="2">3651</strain>
        <tissue evidence="2">Leaf</tissue>
    </source>
</reference>
<gene>
    <name evidence="2" type="ORF">Salat_1156700</name>
</gene>
<dbReference type="AlphaFoldDB" id="A0AAE2CNP4"/>
<evidence type="ECO:0000313" key="2">
    <source>
        <dbReference type="EMBL" id="KAK4428569.1"/>
    </source>
</evidence>
<dbReference type="Proteomes" id="UP001293254">
    <property type="component" value="Unassembled WGS sequence"/>
</dbReference>
<evidence type="ECO:0000256" key="1">
    <source>
        <dbReference type="SAM" id="MobiDB-lite"/>
    </source>
</evidence>
<keyword evidence="3" id="KW-1185">Reference proteome</keyword>
<name>A0AAE2CNP4_9LAMI</name>
<evidence type="ECO:0000313" key="3">
    <source>
        <dbReference type="Proteomes" id="UP001293254"/>
    </source>
</evidence>
<feature type="region of interest" description="Disordered" evidence="1">
    <location>
        <begin position="66"/>
        <end position="86"/>
    </location>
</feature>